<protein>
    <recommendedName>
        <fullName evidence="1">Bro-N domain-containing protein</fullName>
    </recommendedName>
</protein>
<sequence>MVFSILDIISVLTDSPTPKTYWAKMKIRDQGLNQLFPIWERLKLKAKDGKIRETDCANQQGILRIIQSIPSKKAEPFKLWLAKIGKERIEEIQNPELARKNIESKINEKILTKSNFMPKNFRL</sequence>
<dbReference type="EMBL" id="MNZO01000024">
    <property type="protein sequence ID" value="OIP87224.1"/>
    <property type="molecule type" value="Genomic_DNA"/>
</dbReference>
<comment type="caution">
    <text evidence="2">The sequence shown here is derived from an EMBL/GenBank/DDBJ whole genome shotgun (WGS) entry which is preliminary data.</text>
</comment>
<dbReference type="Proteomes" id="UP000182344">
    <property type="component" value="Unassembled WGS sequence"/>
</dbReference>
<reference evidence="2 3" key="1">
    <citation type="journal article" date="2016" name="Environ. Microbiol.">
        <title>Genomic resolution of a cold subsurface aquifer community provides metabolic insights for novel microbes adapted to high CO concentrations.</title>
        <authorList>
            <person name="Probst A.J."/>
            <person name="Castelle C.J."/>
            <person name="Singh A."/>
            <person name="Brown C.T."/>
            <person name="Anantharaman K."/>
            <person name="Sharon I."/>
            <person name="Hug L.A."/>
            <person name="Burstein D."/>
            <person name="Emerson J.B."/>
            <person name="Thomas B.C."/>
            <person name="Banfield J.F."/>
        </authorList>
    </citation>
    <scope>NUCLEOTIDE SEQUENCE [LARGE SCALE GENOMIC DNA]</scope>
    <source>
        <strain evidence="2">CG2_30_35_20</strain>
    </source>
</reference>
<dbReference type="AlphaFoldDB" id="A0A1J5I7N0"/>
<dbReference type="SMART" id="SM01040">
    <property type="entry name" value="Bro-N"/>
    <property type="match status" value="1"/>
</dbReference>
<feature type="domain" description="Bro-N" evidence="1">
    <location>
        <begin position="2"/>
        <end position="87"/>
    </location>
</feature>
<proteinExistence type="predicted"/>
<evidence type="ECO:0000313" key="2">
    <source>
        <dbReference type="EMBL" id="OIP87224.1"/>
    </source>
</evidence>
<organism evidence="2 3">
    <name type="scientific">Candidatus Shapirobacteria bacterium CG2_30_35_20</name>
    <dbReference type="NCBI Taxonomy" id="1805376"/>
    <lineage>
        <taxon>Bacteria</taxon>
        <taxon>Candidatus Shapironibacteriota</taxon>
    </lineage>
</organism>
<dbReference type="Pfam" id="PF02498">
    <property type="entry name" value="Bro-N"/>
    <property type="match status" value="1"/>
</dbReference>
<accession>A0A1J5I7N0</accession>
<gene>
    <name evidence="2" type="ORF">AUK05_01685</name>
</gene>
<dbReference type="InterPro" id="IPR003497">
    <property type="entry name" value="BRO_N_domain"/>
</dbReference>
<evidence type="ECO:0000313" key="3">
    <source>
        <dbReference type="Proteomes" id="UP000182344"/>
    </source>
</evidence>
<evidence type="ECO:0000259" key="1">
    <source>
        <dbReference type="SMART" id="SM01040"/>
    </source>
</evidence>
<dbReference type="STRING" id="1805376.AUK05_01685"/>
<name>A0A1J5I7N0_9BACT</name>